<reference evidence="2 3" key="1">
    <citation type="submission" date="2022-10" db="EMBL/GenBank/DDBJ databases">
        <title>The complete genomes of actinobacterial strains from the NBC collection.</title>
        <authorList>
            <person name="Joergensen T.S."/>
            <person name="Alvarez Arevalo M."/>
            <person name="Sterndorff E.B."/>
            <person name="Faurdal D."/>
            <person name="Vuksanovic O."/>
            <person name="Mourched A.-S."/>
            <person name="Charusanti P."/>
            <person name="Shaw S."/>
            <person name="Blin K."/>
            <person name="Weber T."/>
        </authorList>
    </citation>
    <scope>NUCLEOTIDE SEQUENCE [LARGE SCALE GENOMIC DNA]</scope>
    <source>
        <strain evidence="2 3">NBC_00456</strain>
    </source>
</reference>
<dbReference type="RefSeq" id="WP_328343323.1">
    <property type="nucleotide sequence ID" value="NZ_CP107906.1"/>
</dbReference>
<dbReference type="EMBL" id="CP107906">
    <property type="protein sequence ID" value="WUG96880.1"/>
    <property type="molecule type" value="Genomic_DNA"/>
</dbReference>
<feature type="chain" id="PRO_5045309102" description="Secreted protein" evidence="1">
    <location>
        <begin position="29"/>
        <end position="187"/>
    </location>
</feature>
<dbReference type="Proteomes" id="UP001341259">
    <property type="component" value="Chromosome"/>
</dbReference>
<evidence type="ECO:0008006" key="4">
    <source>
        <dbReference type="Google" id="ProtNLM"/>
    </source>
</evidence>
<accession>A0ABZ1NZT9</accession>
<protein>
    <recommendedName>
        <fullName evidence="4">Secreted protein</fullName>
    </recommendedName>
</protein>
<evidence type="ECO:0000313" key="2">
    <source>
        <dbReference type="EMBL" id="WUG96880.1"/>
    </source>
</evidence>
<name>A0ABZ1NZT9_STRVL</name>
<keyword evidence="1" id="KW-0732">Signal</keyword>
<proteinExistence type="predicted"/>
<evidence type="ECO:0000313" key="3">
    <source>
        <dbReference type="Proteomes" id="UP001341259"/>
    </source>
</evidence>
<evidence type="ECO:0000256" key="1">
    <source>
        <dbReference type="SAM" id="SignalP"/>
    </source>
</evidence>
<gene>
    <name evidence="2" type="ORF">OHB29_29930</name>
</gene>
<keyword evidence="3" id="KW-1185">Reference proteome</keyword>
<organism evidence="2 3">
    <name type="scientific">Streptomyces violaceus</name>
    <name type="common">Streptomyces venezuelae</name>
    <dbReference type="NCBI Taxonomy" id="1936"/>
    <lineage>
        <taxon>Bacteria</taxon>
        <taxon>Bacillati</taxon>
        <taxon>Actinomycetota</taxon>
        <taxon>Actinomycetes</taxon>
        <taxon>Kitasatosporales</taxon>
        <taxon>Streptomycetaceae</taxon>
        <taxon>Streptomyces</taxon>
    </lineage>
</organism>
<sequence length="187" mass="19533">MSMRTLTRAIAPVAALVAVLATAPLASAEGPVPTGHNTVVPGTSVELSEAGVRDAQTRAVAAENPAAVRATASLCGSGYELENAERLPDARRFGTLFTYTKHTTSKDGACAVFDNNLGTAKKMKLKLCPNLTDAPCKVDEGTFSQYAGPVKYETTGRDSVDCAEVTAIMWSSGVPIIDRVKSVAPCD</sequence>
<feature type="signal peptide" evidence="1">
    <location>
        <begin position="1"/>
        <end position="28"/>
    </location>
</feature>